<comment type="subcellular location">
    <subcellularLocation>
        <location evidence="1">Cell projection</location>
    </subcellularLocation>
    <subcellularLocation>
        <location evidence="2">Cytoplasm</location>
    </subcellularLocation>
</comment>
<dbReference type="PANTHER" id="PTHR23005:SF3">
    <property type="entry name" value="RETINITIS PIGMENTOSA 1-LIKE 1 PROTEIN"/>
    <property type="match status" value="1"/>
</dbReference>
<proteinExistence type="predicted"/>
<evidence type="ECO:0000256" key="3">
    <source>
        <dbReference type="ARBA" id="ARBA00022490"/>
    </source>
</evidence>
<reference evidence="8" key="1">
    <citation type="submission" date="2020-06" db="EMBL/GenBank/DDBJ databases">
        <authorList>
            <consortium name="Wellcome Sanger Institute Data Sharing"/>
        </authorList>
    </citation>
    <scope>NUCLEOTIDE SEQUENCE [LARGE SCALE GENOMIC DNA]</scope>
</reference>
<name>A0A8C5DK44_GOUWI</name>
<feature type="domain" description="Doublecortin" evidence="7">
    <location>
        <begin position="38"/>
        <end position="120"/>
    </location>
</feature>
<dbReference type="GO" id="GO:0035556">
    <property type="term" value="P:intracellular signal transduction"/>
    <property type="evidence" value="ECO:0007669"/>
    <property type="project" value="InterPro"/>
</dbReference>
<dbReference type="Gene3D" id="3.10.20.230">
    <property type="entry name" value="Doublecortin domain"/>
    <property type="match status" value="2"/>
</dbReference>
<evidence type="ECO:0000313" key="9">
    <source>
        <dbReference type="Proteomes" id="UP000694680"/>
    </source>
</evidence>
<dbReference type="InterPro" id="IPR036572">
    <property type="entry name" value="Doublecortin_dom_sf"/>
</dbReference>
<keyword evidence="5" id="KW-0966">Cell projection</keyword>
<dbReference type="Proteomes" id="UP000694680">
    <property type="component" value="Chromosome 2"/>
</dbReference>
<dbReference type="PROSITE" id="PS50309">
    <property type="entry name" value="DC"/>
    <property type="match status" value="1"/>
</dbReference>
<sequence length="238" mass="27312">MSRIRSCSQMSDVTPSCHASLPPSSSRLAHVTSAAPAKRITFYKSGDSQFEGVRMAVHKRSFKCFDALLDDLSQKVPLPFGVRTVTTPRGTHTIKHLEQLQDGGCYLCSDQRQAKPINMEMLNNKRANVWHQHSRRPHRPESSKASPGHAHLPYRQRRILLVSNMDPGLRRSVLLSRRSTRSLGTFLEEASQLMQFHVRKLYTSVFQPFLSQGTFFSLKKSREFYMITLSRWVHTERD</sequence>
<evidence type="ECO:0000256" key="2">
    <source>
        <dbReference type="ARBA" id="ARBA00004496"/>
    </source>
</evidence>
<evidence type="ECO:0000259" key="7">
    <source>
        <dbReference type="PROSITE" id="PS50309"/>
    </source>
</evidence>
<dbReference type="FunFam" id="3.10.20.230:FF:000006">
    <property type="entry name" value="Oxygen-regulated protein 1"/>
    <property type="match status" value="1"/>
</dbReference>
<reference evidence="8" key="3">
    <citation type="submission" date="2025-09" db="UniProtKB">
        <authorList>
            <consortium name="Ensembl"/>
        </authorList>
    </citation>
    <scope>IDENTIFICATION</scope>
</reference>
<evidence type="ECO:0000256" key="1">
    <source>
        <dbReference type="ARBA" id="ARBA00004316"/>
    </source>
</evidence>
<feature type="region of interest" description="Disordered" evidence="6">
    <location>
        <begin position="1"/>
        <end position="25"/>
    </location>
</feature>
<keyword evidence="3" id="KW-0963">Cytoplasm</keyword>
<dbReference type="Ensembl" id="ENSGWIT00000009006.1">
    <property type="protein sequence ID" value="ENSGWIP00000008058.1"/>
    <property type="gene ID" value="ENSGWIG00000004740.1"/>
</dbReference>
<feature type="region of interest" description="Disordered" evidence="6">
    <location>
        <begin position="130"/>
        <end position="149"/>
    </location>
</feature>
<gene>
    <name evidence="8" type="primary">rp1l1a</name>
</gene>
<dbReference type="SMART" id="SM00537">
    <property type="entry name" value="DCX"/>
    <property type="match status" value="1"/>
</dbReference>
<evidence type="ECO:0000256" key="6">
    <source>
        <dbReference type="SAM" id="MobiDB-lite"/>
    </source>
</evidence>
<dbReference type="GO" id="GO:0035082">
    <property type="term" value="P:axoneme assembly"/>
    <property type="evidence" value="ECO:0007669"/>
    <property type="project" value="TreeGrafter"/>
</dbReference>
<evidence type="ECO:0000313" key="8">
    <source>
        <dbReference type="Ensembl" id="ENSGWIP00000008058.1"/>
    </source>
</evidence>
<dbReference type="Pfam" id="PF03607">
    <property type="entry name" value="DCX"/>
    <property type="match status" value="1"/>
</dbReference>
<organism evidence="8 9">
    <name type="scientific">Gouania willdenowi</name>
    <name type="common">Blunt-snouted clingfish</name>
    <name type="synonym">Lepadogaster willdenowi</name>
    <dbReference type="NCBI Taxonomy" id="441366"/>
    <lineage>
        <taxon>Eukaryota</taxon>
        <taxon>Metazoa</taxon>
        <taxon>Chordata</taxon>
        <taxon>Craniata</taxon>
        <taxon>Vertebrata</taxon>
        <taxon>Euteleostomi</taxon>
        <taxon>Actinopterygii</taxon>
        <taxon>Neopterygii</taxon>
        <taxon>Teleostei</taxon>
        <taxon>Neoteleostei</taxon>
        <taxon>Acanthomorphata</taxon>
        <taxon>Ovalentaria</taxon>
        <taxon>Blenniimorphae</taxon>
        <taxon>Blenniiformes</taxon>
        <taxon>Gobiesocoidei</taxon>
        <taxon>Gobiesocidae</taxon>
        <taxon>Gobiesocinae</taxon>
        <taxon>Gouania</taxon>
    </lineage>
</organism>
<evidence type="ECO:0000256" key="5">
    <source>
        <dbReference type="ARBA" id="ARBA00023273"/>
    </source>
</evidence>
<evidence type="ECO:0000256" key="4">
    <source>
        <dbReference type="ARBA" id="ARBA00022737"/>
    </source>
</evidence>
<dbReference type="AlphaFoldDB" id="A0A8C5DK44"/>
<dbReference type="InterPro" id="IPR003533">
    <property type="entry name" value="Doublecortin_dom"/>
</dbReference>
<reference evidence="8" key="2">
    <citation type="submission" date="2025-08" db="UniProtKB">
        <authorList>
            <consortium name="Ensembl"/>
        </authorList>
    </citation>
    <scope>IDENTIFICATION</scope>
</reference>
<accession>A0A8C5DK44</accession>
<keyword evidence="9" id="KW-1185">Reference proteome</keyword>
<dbReference type="PANTHER" id="PTHR23005">
    <property type="entry name" value="RETINITIS PIGMENTOSA 1 PROTEIN"/>
    <property type="match status" value="1"/>
</dbReference>
<dbReference type="SUPFAM" id="SSF89837">
    <property type="entry name" value="Doublecortin (DC)"/>
    <property type="match status" value="2"/>
</dbReference>
<dbReference type="GO" id="GO:0042461">
    <property type="term" value="P:photoreceptor cell development"/>
    <property type="evidence" value="ECO:0007669"/>
    <property type="project" value="TreeGrafter"/>
</dbReference>
<feature type="compositionally biased region" description="Polar residues" evidence="6">
    <location>
        <begin position="1"/>
        <end position="14"/>
    </location>
</feature>
<dbReference type="GO" id="GO:0060041">
    <property type="term" value="P:retina development in camera-type eye"/>
    <property type="evidence" value="ECO:0007669"/>
    <property type="project" value="TreeGrafter"/>
</dbReference>
<keyword evidence="4" id="KW-0677">Repeat</keyword>
<protein>
    <recommendedName>
        <fullName evidence="7">Doublecortin domain-containing protein</fullName>
    </recommendedName>
</protein>
<dbReference type="GO" id="GO:0005930">
    <property type="term" value="C:axoneme"/>
    <property type="evidence" value="ECO:0007669"/>
    <property type="project" value="TreeGrafter"/>
</dbReference>